<dbReference type="AlphaFoldDB" id="A0A9P4IG74"/>
<dbReference type="Proteomes" id="UP000799772">
    <property type="component" value="Unassembled WGS sequence"/>
</dbReference>
<dbReference type="EMBL" id="ML978126">
    <property type="protein sequence ID" value="KAF2099037.1"/>
    <property type="molecule type" value="Genomic_DNA"/>
</dbReference>
<reference evidence="1" key="1">
    <citation type="journal article" date="2020" name="Stud. Mycol.">
        <title>101 Dothideomycetes genomes: a test case for predicting lifestyles and emergence of pathogens.</title>
        <authorList>
            <person name="Haridas S."/>
            <person name="Albert R."/>
            <person name="Binder M."/>
            <person name="Bloem J."/>
            <person name="Labutti K."/>
            <person name="Salamov A."/>
            <person name="Andreopoulos B."/>
            <person name="Baker S."/>
            <person name="Barry K."/>
            <person name="Bills G."/>
            <person name="Bluhm B."/>
            <person name="Cannon C."/>
            <person name="Castanera R."/>
            <person name="Culley D."/>
            <person name="Daum C."/>
            <person name="Ezra D."/>
            <person name="Gonzalez J."/>
            <person name="Henrissat B."/>
            <person name="Kuo A."/>
            <person name="Liang C."/>
            <person name="Lipzen A."/>
            <person name="Lutzoni F."/>
            <person name="Magnuson J."/>
            <person name="Mondo S."/>
            <person name="Nolan M."/>
            <person name="Ohm R."/>
            <person name="Pangilinan J."/>
            <person name="Park H.-J."/>
            <person name="Ramirez L."/>
            <person name="Alfaro M."/>
            <person name="Sun H."/>
            <person name="Tritt A."/>
            <person name="Yoshinaga Y."/>
            <person name="Zwiers L.-H."/>
            <person name="Turgeon B."/>
            <person name="Goodwin S."/>
            <person name="Spatafora J."/>
            <person name="Crous P."/>
            <person name="Grigoriev I."/>
        </authorList>
    </citation>
    <scope>NUCLEOTIDE SEQUENCE</scope>
    <source>
        <strain evidence="1">CBS 133067</strain>
    </source>
</reference>
<evidence type="ECO:0008006" key="3">
    <source>
        <dbReference type="Google" id="ProtNLM"/>
    </source>
</evidence>
<accession>A0A9P4IG74</accession>
<evidence type="ECO:0000313" key="2">
    <source>
        <dbReference type="Proteomes" id="UP000799772"/>
    </source>
</evidence>
<sequence>MSGVDVLGAVAAAAQLADLGFRSSLATVKFLSNLKKAPQTVADATSDLEDLTSTIESLREILTGLHPSNIDQQQWDKLKQLLDKAADLAKDLEMTLRPLEGQAEDNRLQKVWRDVVSVKRQDEIAKAFSRLSHLKSSLNGLLNGLNLHVSTRLKTSTTAENRSIERKIDDAALSIGLRTESNIDTFRTETGARFDRLLDAWYTTESSVNELSAQIASLGDRLQHNTEQSVGQLKLPLNSLQSIAQNTATLNFNISEDVKCVDSRLDAFATKFEASSRQTERLGNATVTKVEEVRDIIDALTTAHQVSLEISRCQMALVSSSLDEVNKTVRSLVRNPAALAQFYDHVESWDEAIRTNPLRRKRMPEQITCLCRSRRGQQSKRPARRIMCFTQKQCDRREPGCALNSTSGWSSSYTFRIPLLPLLSKTVEFVFMATHANGGFSFSSSVRYYPTAKRSTLPAFALLDAFTARHQHHLPPDTPRPELKSDLLLLFEKMVALTVDPAPLIRALAAYGVDVEATERNGWTALGYVMGYKFNVDECRLEWTLTEVGCQVPSIEFICYPSGRASNLQNTRTFPGYQEAFDLGPLEVSALDRSGVQLKKLLMSGWNPDGDILCTVFENPDEIYDVPLTPLECALGWPDGLTMLLDAGANGRTGLGLAAALGDEMSFNLILGSSTPMFLTNSHKGVDRSFTHRSGSPFSISQPACVRNLVAALKESRNQLQDLSVMHNVLMSDDIKEGPILDKGARFCYDQLISKGVEVPKRAWPGHQCTIYHLPELSHTVAGELYTAGFTEIDEPDEEGLRPIHISIRELQTPWTPWAGPVDSINMASWLTLRGASIILQSPFWPSILFYLAGLFKYHQNSIRHLEASIVSIILSIPDKSLTDNCDCYCSTTGCLPVHIYLKDRSLDCFMNPLGRRQSVEYWSEVCR</sequence>
<proteinExistence type="predicted"/>
<comment type="caution">
    <text evidence="1">The sequence shown here is derived from an EMBL/GenBank/DDBJ whole genome shotgun (WGS) entry which is preliminary data.</text>
</comment>
<gene>
    <name evidence="1" type="ORF">NA57DRAFT_56666</name>
</gene>
<name>A0A9P4IG74_9PEZI</name>
<evidence type="ECO:0000313" key="1">
    <source>
        <dbReference type="EMBL" id="KAF2099037.1"/>
    </source>
</evidence>
<keyword evidence="2" id="KW-1185">Reference proteome</keyword>
<organism evidence="1 2">
    <name type="scientific">Rhizodiscina lignyota</name>
    <dbReference type="NCBI Taxonomy" id="1504668"/>
    <lineage>
        <taxon>Eukaryota</taxon>
        <taxon>Fungi</taxon>
        <taxon>Dikarya</taxon>
        <taxon>Ascomycota</taxon>
        <taxon>Pezizomycotina</taxon>
        <taxon>Dothideomycetes</taxon>
        <taxon>Pleosporomycetidae</taxon>
        <taxon>Aulographales</taxon>
        <taxon>Rhizodiscinaceae</taxon>
        <taxon>Rhizodiscina</taxon>
    </lineage>
</organism>
<protein>
    <recommendedName>
        <fullName evidence="3">Fungal N-terminal domain-containing protein</fullName>
    </recommendedName>
</protein>